<feature type="region of interest" description="Disordered" evidence="1">
    <location>
        <begin position="68"/>
        <end position="111"/>
    </location>
</feature>
<evidence type="ECO:0000313" key="3">
    <source>
        <dbReference type="Proteomes" id="UP000250266"/>
    </source>
</evidence>
<dbReference type="EMBL" id="KV744934">
    <property type="protein sequence ID" value="OCK81084.1"/>
    <property type="molecule type" value="Genomic_DNA"/>
</dbReference>
<proteinExistence type="predicted"/>
<feature type="region of interest" description="Disordered" evidence="1">
    <location>
        <begin position="1"/>
        <end position="53"/>
    </location>
</feature>
<protein>
    <submittedName>
        <fullName evidence="2">Uncharacterized protein</fullName>
    </submittedName>
</protein>
<accession>A0A8E2EC89</accession>
<dbReference type="OrthoDB" id="3918328at2759"/>
<dbReference type="AlphaFoldDB" id="A0A8E2EC89"/>
<organism evidence="2 3">
    <name type="scientific">Lepidopterella palustris CBS 459.81</name>
    <dbReference type="NCBI Taxonomy" id="1314670"/>
    <lineage>
        <taxon>Eukaryota</taxon>
        <taxon>Fungi</taxon>
        <taxon>Dikarya</taxon>
        <taxon>Ascomycota</taxon>
        <taxon>Pezizomycotina</taxon>
        <taxon>Dothideomycetes</taxon>
        <taxon>Pleosporomycetidae</taxon>
        <taxon>Mytilinidiales</taxon>
        <taxon>Argynnaceae</taxon>
        <taxon>Lepidopterella</taxon>
    </lineage>
</organism>
<keyword evidence="3" id="KW-1185">Reference proteome</keyword>
<evidence type="ECO:0000256" key="1">
    <source>
        <dbReference type="SAM" id="MobiDB-lite"/>
    </source>
</evidence>
<name>A0A8E2EC89_9PEZI</name>
<sequence>MCTGAFGDYSPRQSKSSCKPPSFNTQHSFGSNNEFPSPTFQRARRPALVPQNSSLSLAEAEELVRNRISQPLFPPPNSDLINQINFKSSSSSPDSTPSPSSTPEMNFHPERPFTHDERLLATARSLYPTSSATDTRRRALWLKARAHYARDRKMRLQAQQSQGQASPKRKHSAFLLDEEMKYYMEDFVGTPHLSEMVPGDVDNADLGAEDFGMDDTGMLESSGDHDTQSSPRRVQINKWFESAGRC</sequence>
<gene>
    <name evidence="2" type="ORF">K432DRAFT_296275</name>
</gene>
<feature type="region of interest" description="Disordered" evidence="1">
    <location>
        <begin position="213"/>
        <end position="232"/>
    </location>
</feature>
<reference evidence="2 3" key="1">
    <citation type="journal article" date="2016" name="Nat. Commun.">
        <title>Ectomycorrhizal ecology is imprinted in the genome of the dominant symbiotic fungus Cenococcum geophilum.</title>
        <authorList>
            <consortium name="DOE Joint Genome Institute"/>
            <person name="Peter M."/>
            <person name="Kohler A."/>
            <person name="Ohm R.A."/>
            <person name="Kuo A."/>
            <person name="Krutzmann J."/>
            <person name="Morin E."/>
            <person name="Arend M."/>
            <person name="Barry K.W."/>
            <person name="Binder M."/>
            <person name="Choi C."/>
            <person name="Clum A."/>
            <person name="Copeland A."/>
            <person name="Grisel N."/>
            <person name="Haridas S."/>
            <person name="Kipfer T."/>
            <person name="LaButti K."/>
            <person name="Lindquist E."/>
            <person name="Lipzen A."/>
            <person name="Maire R."/>
            <person name="Meier B."/>
            <person name="Mihaltcheva S."/>
            <person name="Molinier V."/>
            <person name="Murat C."/>
            <person name="Poggeler S."/>
            <person name="Quandt C.A."/>
            <person name="Sperisen C."/>
            <person name="Tritt A."/>
            <person name="Tisserant E."/>
            <person name="Crous P.W."/>
            <person name="Henrissat B."/>
            <person name="Nehls U."/>
            <person name="Egli S."/>
            <person name="Spatafora J.W."/>
            <person name="Grigoriev I.V."/>
            <person name="Martin F.M."/>
        </authorList>
    </citation>
    <scope>NUCLEOTIDE SEQUENCE [LARGE SCALE GENOMIC DNA]</scope>
    <source>
        <strain evidence="2 3">CBS 459.81</strain>
    </source>
</reference>
<feature type="compositionally biased region" description="Polar residues" evidence="1">
    <location>
        <begin position="11"/>
        <end position="40"/>
    </location>
</feature>
<evidence type="ECO:0000313" key="2">
    <source>
        <dbReference type="EMBL" id="OCK81084.1"/>
    </source>
</evidence>
<feature type="compositionally biased region" description="Low complexity" evidence="1">
    <location>
        <begin position="88"/>
        <end position="103"/>
    </location>
</feature>
<dbReference type="Proteomes" id="UP000250266">
    <property type="component" value="Unassembled WGS sequence"/>
</dbReference>